<dbReference type="Proteomes" id="UP000729402">
    <property type="component" value="Unassembled WGS sequence"/>
</dbReference>
<dbReference type="CDD" id="cd07067">
    <property type="entry name" value="HP_PGM_like"/>
    <property type="match status" value="1"/>
</dbReference>
<accession>A0A8J5WIQ3</accession>
<proteinExistence type="inferred from homology"/>
<dbReference type="InterPro" id="IPR013078">
    <property type="entry name" value="His_Pase_superF_clade-1"/>
</dbReference>
<gene>
    <name evidence="12" type="ORF">GUJ93_ZPchr0011g27412</name>
</gene>
<dbReference type="AlphaFoldDB" id="A0A8J5WIQ3"/>
<comment type="catalytic activity">
    <reaction evidence="7">
        <text>2-carboxy-D-arabinitol 1-phosphate + H2O = 2-carboxy-D-arabinitol + phosphate</text>
        <dbReference type="Rhea" id="RHEA:17837"/>
        <dbReference type="ChEBI" id="CHEBI:15377"/>
        <dbReference type="ChEBI" id="CHEBI:43474"/>
        <dbReference type="ChEBI" id="CHEBI:58008"/>
        <dbReference type="ChEBI" id="CHEBI:58185"/>
        <dbReference type="EC" id="3.1.3.63"/>
    </reaction>
</comment>
<feature type="binding site" evidence="10">
    <location>
        <begin position="58"/>
        <end position="65"/>
    </location>
    <ligand>
        <name>substrate</name>
    </ligand>
</feature>
<dbReference type="FunFam" id="3.40.50.1240:FF:000018">
    <property type="entry name" value="Phosphoglycerate mutase"/>
    <property type="match status" value="1"/>
</dbReference>
<feature type="region of interest" description="Disordered" evidence="11">
    <location>
        <begin position="1"/>
        <end position="20"/>
    </location>
</feature>
<keyword evidence="13" id="KW-1185">Reference proteome</keyword>
<keyword evidence="5" id="KW-0809">Transit peptide</keyword>
<evidence type="ECO:0000256" key="9">
    <source>
        <dbReference type="PIRSR" id="PIRSR613078-1"/>
    </source>
</evidence>
<evidence type="ECO:0000256" key="1">
    <source>
        <dbReference type="ARBA" id="ARBA00004470"/>
    </source>
</evidence>
<comment type="caution">
    <text evidence="12">The sequence shown here is derived from an EMBL/GenBank/DDBJ whole genome shotgun (WGS) entry which is preliminary data.</text>
</comment>
<sequence>MLLLVPTPAPATARRRRVGGAGPCVRCSSLRELERSPSPRPDDRLPPLREAKRVVLVRHGQSTWNAEGRIQGSSDISVLTPKGESQAETSRLMLLSDSFDACYTSPLARSRRTAEIIWADRNEDLIPDSDLREIDLYSFQGLLKNEGKERYGVLYQQWQKNAANFNIDGHFPVQELWDRAQNCWKRILAHEGKSVLVVAHNAVNQALVATSLGLGTEYFRILLQSNCGASVLDFTPRTGGVSPSVCLNRLNQTPNSPVASGSSGGRKTSTRIILVCQGATQDSTEISLTGMGYAPLNMLGMIQSQKTAELLLDQKVNGILCSPQVAAVDTATTICEVQEAADCLGADCVPRYVEMKKLLELEIDDAFQTKQKSFGEIAQSRWLGSVEYKTLEGLWAQSKEAWQALLNELSDDTSTDTTLIKPIHHSWTSNESSSTAG</sequence>
<evidence type="ECO:0000256" key="5">
    <source>
        <dbReference type="ARBA" id="ARBA00022946"/>
    </source>
</evidence>
<evidence type="ECO:0000256" key="11">
    <source>
        <dbReference type="SAM" id="MobiDB-lite"/>
    </source>
</evidence>
<evidence type="ECO:0000256" key="3">
    <source>
        <dbReference type="ARBA" id="ARBA00022640"/>
    </source>
</evidence>
<feature type="active site" description="Proton donor/acceptor" evidence="9">
    <location>
        <position position="133"/>
    </location>
</feature>
<evidence type="ECO:0000313" key="13">
    <source>
        <dbReference type="Proteomes" id="UP000729402"/>
    </source>
</evidence>
<feature type="binding site" evidence="10">
    <location>
        <position position="144"/>
    </location>
    <ligand>
        <name>substrate</name>
    </ligand>
</feature>
<name>A0A8J5WIQ3_ZIZPA</name>
<feature type="binding site" evidence="10">
    <location>
        <position position="109"/>
    </location>
    <ligand>
        <name>substrate</name>
    </ligand>
</feature>
<keyword evidence="4" id="KW-0378">Hydrolase</keyword>
<dbReference type="EC" id="3.1.3.63" evidence="8"/>
<organism evidence="12 13">
    <name type="scientific">Zizania palustris</name>
    <name type="common">Northern wild rice</name>
    <dbReference type="NCBI Taxonomy" id="103762"/>
    <lineage>
        <taxon>Eukaryota</taxon>
        <taxon>Viridiplantae</taxon>
        <taxon>Streptophyta</taxon>
        <taxon>Embryophyta</taxon>
        <taxon>Tracheophyta</taxon>
        <taxon>Spermatophyta</taxon>
        <taxon>Magnoliopsida</taxon>
        <taxon>Liliopsida</taxon>
        <taxon>Poales</taxon>
        <taxon>Poaceae</taxon>
        <taxon>BOP clade</taxon>
        <taxon>Oryzoideae</taxon>
        <taxon>Oryzeae</taxon>
        <taxon>Zizaniinae</taxon>
        <taxon>Zizania</taxon>
    </lineage>
</organism>
<dbReference type="GO" id="GO:0009570">
    <property type="term" value="C:chloroplast stroma"/>
    <property type="evidence" value="ECO:0007669"/>
    <property type="project" value="UniProtKB-SubCell"/>
</dbReference>
<protein>
    <recommendedName>
        <fullName evidence="8">2-carboxy-D-arabinitol-1-phosphatase</fullName>
        <ecNumber evidence="8">3.1.3.63</ecNumber>
    </recommendedName>
</protein>
<evidence type="ECO:0000256" key="10">
    <source>
        <dbReference type="PIRSR" id="PIRSR613078-2"/>
    </source>
</evidence>
<evidence type="ECO:0000256" key="4">
    <source>
        <dbReference type="ARBA" id="ARBA00022801"/>
    </source>
</evidence>
<dbReference type="Pfam" id="PF00300">
    <property type="entry name" value="His_Phos_1"/>
    <property type="match status" value="2"/>
</dbReference>
<dbReference type="SMART" id="SM00855">
    <property type="entry name" value="PGAM"/>
    <property type="match status" value="1"/>
</dbReference>
<evidence type="ECO:0000313" key="12">
    <source>
        <dbReference type="EMBL" id="KAG8089072.1"/>
    </source>
</evidence>
<dbReference type="GO" id="GO:0047538">
    <property type="term" value="F:2-carboxy-D-arabinitol-1-phosphatase activity"/>
    <property type="evidence" value="ECO:0007669"/>
    <property type="project" value="UniProtKB-EC"/>
</dbReference>
<evidence type="ECO:0000256" key="6">
    <source>
        <dbReference type="ARBA" id="ARBA00038362"/>
    </source>
</evidence>
<dbReference type="PROSITE" id="PS00175">
    <property type="entry name" value="PG_MUTASE"/>
    <property type="match status" value="1"/>
</dbReference>
<dbReference type="PANTHER" id="PTHR48100">
    <property type="entry name" value="BROAD-SPECIFICITY PHOSPHATASE YOR283W-RELATED"/>
    <property type="match status" value="1"/>
</dbReference>
<reference evidence="12" key="1">
    <citation type="journal article" date="2021" name="bioRxiv">
        <title>Whole Genome Assembly and Annotation of Northern Wild Rice, Zizania palustris L., Supports a Whole Genome Duplication in the Zizania Genus.</title>
        <authorList>
            <person name="Haas M."/>
            <person name="Kono T."/>
            <person name="Macchietto M."/>
            <person name="Millas R."/>
            <person name="McGilp L."/>
            <person name="Shao M."/>
            <person name="Duquette J."/>
            <person name="Hirsch C.N."/>
            <person name="Kimball J."/>
        </authorList>
    </citation>
    <scope>NUCLEOTIDE SEQUENCE</scope>
    <source>
        <tissue evidence="12">Fresh leaf tissue</tissue>
    </source>
</reference>
<comment type="subcellular location">
    <subcellularLocation>
        <location evidence="1">Plastid</location>
        <location evidence="1">Chloroplast stroma</location>
    </subcellularLocation>
</comment>
<dbReference type="PANTHER" id="PTHR48100:SF10">
    <property type="entry name" value="2-CARBOXY-D-ARABINITOL-1-PHOSPHATASE-RELATED"/>
    <property type="match status" value="1"/>
</dbReference>
<evidence type="ECO:0000256" key="2">
    <source>
        <dbReference type="ARBA" id="ARBA00022528"/>
    </source>
</evidence>
<dbReference type="InterPro" id="IPR001345">
    <property type="entry name" value="PG/BPGM_mutase_AS"/>
</dbReference>
<feature type="active site" description="Tele-phosphohistidine intermediate" evidence="9">
    <location>
        <position position="59"/>
    </location>
</feature>
<evidence type="ECO:0000256" key="8">
    <source>
        <dbReference type="ARBA" id="ARBA00066640"/>
    </source>
</evidence>
<dbReference type="OrthoDB" id="354304at2759"/>
<dbReference type="InterPro" id="IPR050275">
    <property type="entry name" value="PGM_Phosphatase"/>
</dbReference>
<dbReference type="EMBL" id="JAAALK010000081">
    <property type="protein sequence ID" value="KAG8089072.1"/>
    <property type="molecule type" value="Genomic_DNA"/>
</dbReference>
<evidence type="ECO:0000256" key="7">
    <source>
        <dbReference type="ARBA" id="ARBA00052441"/>
    </source>
</evidence>
<keyword evidence="2" id="KW-0150">Chloroplast</keyword>
<keyword evidence="3" id="KW-0934">Plastid</keyword>
<comment type="similarity">
    <text evidence="6">Belongs to the phosphoglycerate mutase family.</text>
</comment>
<reference evidence="12" key="2">
    <citation type="submission" date="2021-02" db="EMBL/GenBank/DDBJ databases">
        <authorList>
            <person name="Kimball J.A."/>
            <person name="Haas M.W."/>
            <person name="Macchietto M."/>
            <person name="Kono T."/>
            <person name="Duquette J."/>
            <person name="Shao M."/>
        </authorList>
    </citation>
    <scope>NUCLEOTIDE SEQUENCE</scope>
    <source>
        <tissue evidence="12">Fresh leaf tissue</tissue>
    </source>
</reference>